<dbReference type="EMBL" id="CACVBM020000777">
    <property type="protein sequence ID" value="CAA7023499.1"/>
    <property type="molecule type" value="Genomic_DNA"/>
</dbReference>
<sequence>MMEVSVPLEDDHRVTFPPKLWWELDFTKMGNLSPYLVIRVYKISNWIDKKVGYIHNLRESQALVTTMEELKAKRDDLSRRVTREEEDRRQQRLAEIESLRSSYRYGKKVFLTLKEVEELRSIVFQKVTDQAESAVIEEIQPQQIIVGQEAMLKEGMETSQGR</sequence>
<keyword evidence="3" id="KW-1185">Reference proteome</keyword>
<gene>
    <name evidence="2" type="ORF">MERR_LOCUS10734</name>
</gene>
<protein>
    <submittedName>
        <fullName evidence="2">Uncharacterized protein</fullName>
    </submittedName>
</protein>
<feature type="coiled-coil region" evidence="1">
    <location>
        <begin position="60"/>
        <end position="87"/>
    </location>
</feature>
<comment type="caution">
    <text evidence="2">The sequence shown here is derived from an EMBL/GenBank/DDBJ whole genome shotgun (WGS) entry which is preliminary data.</text>
</comment>
<dbReference type="OrthoDB" id="1110501at2759"/>
<evidence type="ECO:0000313" key="2">
    <source>
        <dbReference type="EMBL" id="CAA7023499.1"/>
    </source>
</evidence>
<dbReference type="AlphaFoldDB" id="A0A6D2I710"/>
<evidence type="ECO:0000256" key="1">
    <source>
        <dbReference type="SAM" id="Coils"/>
    </source>
</evidence>
<evidence type="ECO:0000313" key="3">
    <source>
        <dbReference type="Proteomes" id="UP000467841"/>
    </source>
</evidence>
<accession>A0A6D2I710</accession>
<name>A0A6D2I710_9BRAS</name>
<proteinExistence type="predicted"/>
<organism evidence="2 3">
    <name type="scientific">Microthlaspi erraticum</name>
    <dbReference type="NCBI Taxonomy" id="1685480"/>
    <lineage>
        <taxon>Eukaryota</taxon>
        <taxon>Viridiplantae</taxon>
        <taxon>Streptophyta</taxon>
        <taxon>Embryophyta</taxon>
        <taxon>Tracheophyta</taxon>
        <taxon>Spermatophyta</taxon>
        <taxon>Magnoliopsida</taxon>
        <taxon>eudicotyledons</taxon>
        <taxon>Gunneridae</taxon>
        <taxon>Pentapetalae</taxon>
        <taxon>rosids</taxon>
        <taxon>malvids</taxon>
        <taxon>Brassicales</taxon>
        <taxon>Brassicaceae</taxon>
        <taxon>Coluteocarpeae</taxon>
        <taxon>Microthlaspi</taxon>
    </lineage>
</organism>
<keyword evidence="1" id="KW-0175">Coiled coil</keyword>
<reference evidence="2" key="1">
    <citation type="submission" date="2020-01" db="EMBL/GenBank/DDBJ databases">
        <authorList>
            <person name="Mishra B."/>
        </authorList>
    </citation>
    <scope>NUCLEOTIDE SEQUENCE [LARGE SCALE GENOMIC DNA]</scope>
</reference>
<dbReference type="Proteomes" id="UP000467841">
    <property type="component" value="Unassembled WGS sequence"/>
</dbReference>